<dbReference type="AlphaFoldDB" id="A0A225WE42"/>
<name>A0A225WE42_9STRA</name>
<sequence length="114" mass="12565">MCINGVLDVSFCPDTGADINVISKTLAAGYWDLMLKLQSDPLNLRNVPCLVLDGRINESDGDDVTHNDAELKFAVDMKEIHSHLDLMIAEAAESGFDPALLEELRPLLYEYDGV</sequence>
<accession>A0A225WE42</accession>
<protein>
    <submittedName>
        <fullName evidence="1">Uncharacterized protein</fullName>
    </submittedName>
</protein>
<comment type="caution">
    <text evidence="1">The sequence shown here is derived from an EMBL/GenBank/DDBJ whole genome shotgun (WGS) entry which is preliminary data.</text>
</comment>
<reference evidence="2" key="1">
    <citation type="submission" date="2017-03" db="EMBL/GenBank/DDBJ databases">
        <title>Phytopthora megakarya and P. palmivora, two closely related causual agents of cacao black pod achieved similar genome size and gene model numbers by different mechanisms.</title>
        <authorList>
            <person name="Ali S."/>
            <person name="Shao J."/>
            <person name="Larry D.J."/>
            <person name="Kronmiller B."/>
            <person name="Shen D."/>
            <person name="Strem M.D."/>
            <person name="Melnick R.L."/>
            <person name="Guiltinan M.J."/>
            <person name="Tyler B.M."/>
            <person name="Meinhardt L.W."/>
            <person name="Bailey B.A."/>
        </authorList>
    </citation>
    <scope>NUCLEOTIDE SEQUENCE [LARGE SCALE GENOMIC DNA]</scope>
    <source>
        <strain evidence="2">zdho120</strain>
    </source>
</reference>
<evidence type="ECO:0000313" key="2">
    <source>
        <dbReference type="Proteomes" id="UP000198211"/>
    </source>
</evidence>
<dbReference type="Proteomes" id="UP000198211">
    <property type="component" value="Unassembled WGS sequence"/>
</dbReference>
<proteinExistence type="predicted"/>
<organism evidence="1 2">
    <name type="scientific">Phytophthora megakarya</name>
    <dbReference type="NCBI Taxonomy" id="4795"/>
    <lineage>
        <taxon>Eukaryota</taxon>
        <taxon>Sar</taxon>
        <taxon>Stramenopiles</taxon>
        <taxon>Oomycota</taxon>
        <taxon>Peronosporomycetes</taxon>
        <taxon>Peronosporales</taxon>
        <taxon>Peronosporaceae</taxon>
        <taxon>Phytophthora</taxon>
    </lineage>
</organism>
<gene>
    <name evidence="1" type="ORF">PHMEG_00010413</name>
</gene>
<keyword evidence="2" id="KW-1185">Reference proteome</keyword>
<dbReference type="EMBL" id="NBNE01001038">
    <property type="protein sequence ID" value="OWZ15875.1"/>
    <property type="molecule type" value="Genomic_DNA"/>
</dbReference>
<evidence type="ECO:0000313" key="1">
    <source>
        <dbReference type="EMBL" id="OWZ15875.1"/>
    </source>
</evidence>